<gene>
    <name evidence="2" type="ORF">H3V42_21020</name>
</gene>
<dbReference type="RefSeq" id="WP_051125429.1">
    <property type="nucleotide sequence ID" value="NZ_JBCNKW010000039.1"/>
</dbReference>
<sequence length="194" mass="20771">MRRVTRSRMALMLMAPMLVAPMVMMLPAGARGAPPTSWAKAGVSLADYAGDAGACAEATRDRAVTVRPETAQALDALSMVDLAMILRTYGGDSDASPLMAAANIGMHHDDANVARRTANFGAKYQAMTRSDVRAQLQAALDQCLVDRGYVRIMLTPEQVRGLAKLKRGTAERTAYLHAIDSDPAVIAAQRVVQE</sequence>
<dbReference type="AlphaFoldDB" id="A0A9X7U7Y4"/>
<reference evidence="2 3" key="1">
    <citation type="submission" date="2020-07" db="EMBL/GenBank/DDBJ databases">
        <title>Whole genome sequence of Sphingobium yanoikuyae A3.</title>
        <authorList>
            <person name="Han S.-S."/>
        </authorList>
    </citation>
    <scope>NUCLEOTIDE SEQUENCE [LARGE SCALE GENOMIC DNA]</scope>
    <source>
        <strain evidence="2 3">A3</strain>
    </source>
</reference>
<keyword evidence="1" id="KW-0732">Signal</keyword>
<dbReference type="EMBL" id="CP060122">
    <property type="protein sequence ID" value="QNG44339.1"/>
    <property type="molecule type" value="Genomic_DNA"/>
</dbReference>
<accession>A0A9X7U7Y4</accession>
<proteinExistence type="predicted"/>
<feature type="chain" id="PRO_5040828518" evidence="1">
    <location>
        <begin position="31"/>
        <end position="194"/>
    </location>
</feature>
<evidence type="ECO:0000313" key="2">
    <source>
        <dbReference type="EMBL" id="QNG44339.1"/>
    </source>
</evidence>
<organism evidence="2 3">
    <name type="scientific">Sphingobium yanoikuyae</name>
    <name type="common">Sphingomonas yanoikuyae</name>
    <dbReference type="NCBI Taxonomy" id="13690"/>
    <lineage>
        <taxon>Bacteria</taxon>
        <taxon>Pseudomonadati</taxon>
        <taxon>Pseudomonadota</taxon>
        <taxon>Alphaproteobacteria</taxon>
        <taxon>Sphingomonadales</taxon>
        <taxon>Sphingomonadaceae</taxon>
        <taxon>Sphingobium</taxon>
    </lineage>
</organism>
<evidence type="ECO:0000313" key="3">
    <source>
        <dbReference type="Proteomes" id="UP000515377"/>
    </source>
</evidence>
<evidence type="ECO:0000256" key="1">
    <source>
        <dbReference type="SAM" id="SignalP"/>
    </source>
</evidence>
<name>A0A9X7U7Y4_SPHYA</name>
<protein>
    <submittedName>
        <fullName evidence="2">Uncharacterized protein</fullName>
    </submittedName>
</protein>
<dbReference type="Proteomes" id="UP000515377">
    <property type="component" value="Chromosome"/>
</dbReference>
<feature type="signal peptide" evidence="1">
    <location>
        <begin position="1"/>
        <end position="30"/>
    </location>
</feature>